<dbReference type="EMBL" id="MT151386">
    <property type="protein sequence ID" value="QIW89120.1"/>
    <property type="molecule type" value="Genomic_DNA"/>
</dbReference>
<dbReference type="KEGG" id="vg:5130332"/>
<organismHost>
    <name type="scientific">Twortvirus twort</name>
    <dbReference type="NCBI Taxonomy" id="55510"/>
</organismHost>
<evidence type="ECO:0000313" key="1">
    <source>
        <dbReference type="EMBL" id="QIW89120.1"/>
    </source>
</evidence>
<organism evidence="1 2">
    <name type="scientific">Staphylococcus phage Twort (strain DSM 17442 / HER 48)</name>
    <name type="common">Bacteriophage Twort</name>
    <dbReference type="NCBI Taxonomy" id="2908167"/>
    <lineage>
        <taxon>Viruses</taxon>
        <taxon>Duplodnaviria</taxon>
        <taxon>Heunggongvirae</taxon>
        <taxon>Uroviricota</taxon>
        <taxon>Caudoviricetes</taxon>
        <taxon>Herelleviridae</taxon>
        <taxon>Twortvirinae</taxon>
        <taxon>Twortvirus</taxon>
        <taxon>Twortvirus twort</taxon>
    </lineage>
</organism>
<proteinExistence type="predicted"/>
<dbReference type="SUPFAM" id="SSF49785">
    <property type="entry name" value="Galactose-binding domain-like"/>
    <property type="match status" value="1"/>
</dbReference>
<reference evidence="1 2" key="1">
    <citation type="submission" date="2020-03" db="EMBL/GenBank/DDBJ databases">
        <title>Variable regions in the genome of staphylococcal bacteriophage Twort.</title>
        <authorList>
            <person name="Glowacka-Rutkowska A."/>
            <person name="Gawor J."/>
            <person name="Lobocka M."/>
        </authorList>
    </citation>
    <scope>NUCLEOTIDE SEQUENCE [LARGE SCALE GENOMIC DNA]</scope>
</reference>
<sequence length="1043" mass="119358">MSTFLKNLHPLLKRQKDKRDNQDPNYALIKVLNEEMNQIEQDAIKSKLQSSLKTATGAYLNKFGDWFGVYRKSNESDDIYRDRIIEYVLLKRGTNNSIVKAIKDYLEKEDAYVSVYEPYKNIFYTNKSHLNGDDHLMGYYYRFAVINIKIGSYFPTEILDIVNKFKPAGVKVYLTYEGWYTNTGGYVTKMLEGLPKITNYTLLDRLSGFGDTFYGHLNLSERKESFDNSTSLFNVNRSKTNSKDVLSGSSSSGRTFYNYAYYSTHEYTLEDNSSVTSRDMYSAKEMPLEYYAYSKELDNYIVSYTLPKTQSVKFIHNNFNLEEYFLKYNPEIVTGDKKKNFVDFIGEARYDYYISALVPPEENIIVDLQIFDFVTKTWNTIKTTKVGSKEVNVGGSIGYLTDYINSRMVIFTRLRIREYKEVDIKVNYIDISFSNTQKDKYTNNRFLPNIYRVLSSSSSYDYVDLTKISLPTNGDIISKRAYYPSQFIRIGDEYSNSINRNLLNNTIIPKGTYTSESSSIITKQDNELKIETGENQTKTDVKLSSNFVLTSGSTYTLSFMYKSDDNTKPLDYSFLQDTSGKKVPVVFDSINQTSSYTKVIKTFTLDGSSDNYSLIIGKNSTDTFYIKEFKLERGSNATPFQPNPSDLYSVDPNNSVTIDLFKEDNTPIESVVHREKSKNLLQSYKGSIDIHSSITNTEMFTTSGFAHTLYSAKYLSSILEEGKKYTIHFELEIIDTVDSSFKTFSDSHGIWLYSATTPKDNINMQENIIRTSPRKLVKTVTFTAPKITDHRLLVYSGRYTTDGTAYTQPVKHNTIKITNFILQEEKTYSGYSKSSYDEITFLDKTVKVNGARTDIGKINVNSIDNLPKARLLYSTYGSSYDVIKNISLTQGTNTILNKYIDLYGLNTIDYSDINPMSDIVLQSIWDIPINKITSKTGKLDGLYKGFFNAGWQHLVNNNEEVYTFDTLTVLKDTEGGVFDNSTGDIVKMTTTPVTRLTSISTYSYSNYTYQEPLLLDSSIPLSDSTRTLNTESYEKDVSFLKIL</sequence>
<evidence type="ECO:0000313" key="2">
    <source>
        <dbReference type="Proteomes" id="UP000503318"/>
    </source>
</evidence>
<dbReference type="InterPro" id="IPR008979">
    <property type="entry name" value="Galactose-bd-like_sf"/>
</dbReference>
<accession>A0A6H0X5B8</accession>
<gene>
    <name evidence="1" type="ORF">TwortDSMZ_121</name>
</gene>
<dbReference type="OrthoDB" id="143at10239"/>
<dbReference type="RefSeq" id="YP_238576.1">
    <property type="nucleotide sequence ID" value="NC_007021.1"/>
</dbReference>
<dbReference type="Gene3D" id="2.60.120.260">
    <property type="entry name" value="Galactose-binding domain-like"/>
    <property type="match status" value="1"/>
</dbReference>
<dbReference type="Proteomes" id="UP000503318">
    <property type="component" value="Segment"/>
</dbReference>
<protein>
    <submittedName>
        <fullName evidence="1">Tail morphogenetic protein F</fullName>
    </submittedName>
</protein>
<name>A0A6H0X5B8_BPTWO</name>